<accession>V5SAP8</accession>
<dbReference type="PATRIC" id="fig|1029756.8.peg.937"/>
<dbReference type="GO" id="GO:0005737">
    <property type="term" value="C:cytoplasm"/>
    <property type="evidence" value="ECO:0007669"/>
    <property type="project" value="TreeGrafter"/>
</dbReference>
<protein>
    <submittedName>
        <fullName evidence="4">Luciferase</fullName>
    </submittedName>
</protein>
<dbReference type="HOGENOM" id="CLU_003693_0_0_5"/>
<dbReference type="FunFam" id="2.30.38.10:FF:000001">
    <property type="entry name" value="Non-ribosomal peptide synthetase PvdI"/>
    <property type="match status" value="1"/>
</dbReference>
<dbReference type="NCBIfam" id="TIGR04020">
    <property type="entry name" value="seco_metab_LLM"/>
    <property type="match status" value="1"/>
</dbReference>
<dbReference type="Pfam" id="PF00296">
    <property type="entry name" value="Bac_luciferase"/>
    <property type="match status" value="1"/>
</dbReference>
<dbReference type="GO" id="GO:0031177">
    <property type="term" value="F:phosphopantetheine binding"/>
    <property type="evidence" value="ECO:0007669"/>
    <property type="project" value="InterPro"/>
</dbReference>
<dbReference type="SUPFAM" id="SSF51679">
    <property type="entry name" value="Bacterial luciferase-like"/>
    <property type="match status" value="1"/>
</dbReference>
<organism evidence="4 5">
    <name type="scientific">Hyphomicrobium nitrativorans NL23</name>
    <dbReference type="NCBI Taxonomy" id="1029756"/>
    <lineage>
        <taxon>Bacteria</taxon>
        <taxon>Pseudomonadati</taxon>
        <taxon>Pseudomonadota</taxon>
        <taxon>Alphaproteobacteria</taxon>
        <taxon>Hyphomicrobiales</taxon>
        <taxon>Hyphomicrobiaceae</taxon>
        <taxon>Hyphomicrobium</taxon>
    </lineage>
</organism>
<dbReference type="InterPro" id="IPR002376">
    <property type="entry name" value="Formyl_transf_N"/>
</dbReference>
<dbReference type="InterPro" id="IPR011251">
    <property type="entry name" value="Luciferase-like_dom"/>
</dbReference>
<keyword evidence="5" id="KW-1185">Reference proteome</keyword>
<dbReference type="STRING" id="1029756.W911_04480"/>
<dbReference type="EMBL" id="CP006912">
    <property type="protein sequence ID" value="AHB47826.1"/>
    <property type="molecule type" value="Genomic_DNA"/>
</dbReference>
<dbReference type="InterPro" id="IPR025110">
    <property type="entry name" value="AMP-bd_C"/>
</dbReference>
<gene>
    <name evidence="4" type="ORF">W911_04480</name>
</gene>
<dbReference type="Gene3D" id="3.20.20.30">
    <property type="entry name" value="Luciferase-like domain"/>
    <property type="match status" value="1"/>
</dbReference>
<dbReference type="SMART" id="SM00823">
    <property type="entry name" value="PKS_PP"/>
    <property type="match status" value="1"/>
</dbReference>
<dbReference type="InterPro" id="IPR036661">
    <property type="entry name" value="Luciferase-like_sf"/>
</dbReference>
<evidence type="ECO:0000313" key="5">
    <source>
        <dbReference type="Proteomes" id="UP000018542"/>
    </source>
</evidence>
<dbReference type="InterPro" id="IPR036477">
    <property type="entry name" value="Formyl_transf_N_sf"/>
</dbReference>
<name>V5SAP8_9HYPH</name>
<keyword evidence="1" id="KW-0596">Phosphopantetheine</keyword>
<dbReference type="GO" id="GO:0043041">
    <property type="term" value="P:amino acid activation for nonribosomal peptide biosynthetic process"/>
    <property type="evidence" value="ECO:0007669"/>
    <property type="project" value="TreeGrafter"/>
</dbReference>
<dbReference type="SUPFAM" id="SSF53328">
    <property type="entry name" value="Formyltransferase"/>
    <property type="match status" value="1"/>
</dbReference>
<dbReference type="Proteomes" id="UP000018542">
    <property type="component" value="Chromosome"/>
</dbReference>
<evidence type="ECO:0000256" key="2">
    <source>
        <dbReference type="ARBA" id="ARBA00022553"/>
    </source>
</evidence>
<dbReference type="FunFam" id="3.40.50.980:FF:000001">
    <property type="entry name" value="Non-ribosomal peptide synthetase"/>
    <property type="match status" value="1"/>
</dbReference>
<dbReference type="PROSITE" id="PS00455">
    <property type="entry name" value="AMP_BINDING"/>
    <property type="match status" value="1"/>
</dbReference>
<dbReference type="SUPFAM" id="SSF47336">
    <property type="entry name" value="ACP-like"/>
    <property type="match status" value="1"/>
</dbReference>
<dbReference type="InterPro" id="IPR009081">
    <property type="entry name" value="PP-bd_ACP"/>
</dbReference>
<dbReference type="InterPro" id="IPR005793">
    <property type="entry name" value="Formyl_trans_C"/>
</dbReference>
<dbReference type="KEGG" id="hni:W911_04480"/>
<dbReference type="InterPro" id="IPR020806">
    <property type="entry name" value="PKS_PP-bd"/>
</dbReference>
<dbReference type="Gene3D" id="3.40.50.12230">
    <property type="match status" value="1"/>
</dbReference>
<proteinExistence type="predicted"/>
<dbReference type="Pfam" id="PF00551">
    <property type="entry name" value="Formyl_trans_N"/>
    <property type="match status" value="1"/>
</dbReference>
<reference evidence="4 5" key="1">
    <citation type="journal article" date="2014" name="Genome Announc.">
        <title>Complete Genome Sequence of Hyphomicrobium nitrativorans Strain NL23, a Denitrifying Bacterium Isolated from Biofilm of a Methanol-Fed Denitrification System Treating Seawater at the Montreal Biodome.</title>
        <authorList>
            <person name="Martineau C."/>
            <person name="Villeneuve C."/>
            <person name="Mauffrey F."/>
            <person name="Villemur R."/>
        </authorList>
    </citation>
    <scope>NUCLEOTIDE SEQUENCE [LARGE SCALE GENOMIC DNA]</scope>
    <source>
        <strain evidence="4">NL23</strain>
    </source>
</reference>
<dbReference type="InterPro" id="IPR042099">
    <property type="entry name" value="ANL_N_sf"/>
</dbReference>
<dbReference type="SUPFAM" id="SSF56801">
    <property type="entry name" value="Acetyl-CoA synthetase-like"/>
    <property type="match status" value="2"/>
</dbReference>
<dbReference type="Pfam" id="PF13193">
    <property type="entry name" value="AMP-binding_C"/>
    <property type="match status" value="1"/>
</dbReference>
<dbReference type="PROSITE" id="PS50075">
    <property type="entry name" value="CARRIER"/>
    <property type="match status" value="1"/>
</dbReference>
<dbReference type="InterPro" id="IPR045851">
    <property type="entry name" value="AMP-bd_C_sf"/>
</dbReference>
<dbReference type="Gene3D" id="1.10.1200.10">
    <property type="entry name" value="ACP-like"/>
    <property type="match status" value="1"/>
</dbReference>
<dbReference type="Gene3D" id="3.30.300.30">
    <property type="match status" value="1"/>
</dbReference>
<feature type="domain" description="Carrier" evidence="3">
    <location>
        <begin position="1412"/>
        <end position="1487"/>
    </location>
</feature>
<dbReference type="Gene3D" id="3.30.559.30">
    <property type="entry name" value="Nonribosomal peptide synthetase, condensation domain"/>
    <property type="match status" value="1"/>
</dbReference>
<dbReference type="Gene3D" id="3.40.50.12780">
    <property type="entry name" value="N-terminal domain of ligase-like"/>
    <property type="match status" value="2"/>
</dbReference>
<evidence type="ECO:0000256" key="1">
    <source>
        <dbReference type="ARBA" id="ARBA00022450"/>
    </source>
</evidence>
<dbReference type="InterPro" id="IPR020845">
    <property type="entry name" value="AMP-binding_CS"/>
</dbReference>
<sequence>MAVATTTESVVEWAARHGISVVTSETRDLARDLAPFEYDWFFSIANLRLVPESVWLRAGQGAANFHDGPLPRYAGLNTPAWAILKGETQYGVTWHALTDSIDKGDIYADVAFEISDADTALTLNAKCFEAGMTSFTTLLDRVENCQAKSWPQPAVASRYFGLIDRPEGAATIDFERTTGEIWRLVRGLSFGDGYVNPLSLPKLRTPSGAYAVTSLEVADAEAPNAPGTVVSVRENGAIVAAADGAVSIEALADSSGQAVPLTAVLTAGDILPALDEAEAARLTILMADLARHEEFFRRRLVGAENPEIDGVVPASPEAVPEWEAVEVALPDNLRGDKAVAALVSYVARTGRKARVRIAYADDDLAALANEHRGYVAPSVPLTLDVTNETTVDALERVIETELAEVRRRRGHAGDLVSRTPRLAPGPATLAIRQTAHARSVGDEGLPGSVLTFVAASDAATLRILFDGARLPKPAANAIAAQIEALLAALASGEAPERVSDLPLISKADIDELVVARNRTARDYDRAALVHTLISAQAARTPDATALISGDARLTYRELEARADRVATTLSALGVGADTPVGLYVERSLDLVVGALAILKAGGAYVPLDPTYPKDRVALMIEDSGLSILLTQEGLKPPAGDGRVRSVTVEDALSGAEDATPANVEPHNLAYVIYTSGSTGRPKGVMVEHRNVVNFFAGMDDRISMPGDGSQPVWLAVTSLSFDISVLELFWTLTRGFAVVIHTGRQQAATPHRAAGGHGLDFSLYFWGNDDGAGSRKYQLLLEGARFADAHGFSAVWTPERHFHAFGGPYPNPSVTGAAVAAVTKTLEIRAGSCVLPLHHPARVAEEWAVIDNISNGRVGIAFASGWMPEDFLLRPENAPPHNKTALLRDIDVVRRLWRGEAVPFDAPGGKQVNVVTQPRPVSPELKIWVTTAGNPDTYREAARLGANVLTHLLGQSIEEVAEKVKIYRDTLAETGRNPDDYTVTLMLHTLIGNDREEVRTAAREPMKAYLRSAAALIKQYAWAFPAFKKPKGATQPMDIDLQSLDPDEMDAILEFAFLRYFDDSGLFGTVDDALARAEQVMAIGVNEIACLVDFGVPMERALSALEPLAEVVSGLKQRASVITDVAADGLADLVRRHGVTHFQCTPSMATMVLMSDEDREALSAVRHLFIGGEALQPSLVEALGQATSATVENMYGPTETTIWSSTGPARSGGSGSAPLGTPIANTQLYVLDDALHPVPSGAAGELYIGGDGVTRGYLGREDLTAERFLDNPFVPGGRIYRTGDLVRIGEDGEIHFLGRADHQVKVRGYRIELGEIEARLGCHPDVAEAVVVVREDEPNDTRIVTYVRFKGEPVSDAALKAHVSAELPDFMVPAHFVTMTAFPLTPNAKVDRKALPRPDEVRQAAPVVQYVAPSDDLEVRLADAFKRLLGVERVGASDNFFTIGGHSLLAVQLHRDLKANVAADITITDIYRFPTVKGLASHVRDRGQADKHLENVANRAAMRRQAMLGRRDPGRARDVS</sequence>
<dbReference type="PANTHER" id="PTHR45527:SF1">
    <property type="entry name" value="FATTY ACID SYNTHASE"/>
    <property type="match status" value="1"/>
</dbReference>
<dbReference type="Pfam" id="PF00501">
    <property type="entry name" value="AMP-binding"/>
    <property type="match status" value="2"/>
</dbReference>
<dbReference type="InterPro" id="IPR036736">
    <property type="entry name" value="ACP-like_sf"/>
</dbReference>
<dbReference type="GO" id="GO:0016705">
    <property type="term" value="F:oxidoreductase activity, acting on paired donors, with incorporation or reduction of molecular oxygen"/>
    <property type="evidence" value="ECO:0007669"/>
    <property type="project" value="InterPro"/>
</dbReference>
<dbReference type="Pfam" id="PF02911">
    <property type="entry name" value="Formyl_trans_C"/>
    <property type="match status" value="1"/>
</dbReference>
<dbReference type="InterPro" id="IPR011034">
    <property type="entry name" value="Formyl_transferase-like_C_sf"/>
</dbReference>
<dbReference type="GO" id="GO:0044550">
    <property type="term" value="P:secondary metabolite biosynthetic process"/>
    <property type="evidence" value="ECO:0007669"/>
    <property type="project" value="TreeGrafter"/>
</dbReference>
<evidence type="ECO:0000313" key="4">
    <source>
        <dbReference type="EMBL" id="AHB47826.1"/>
    </source>
</evidence>
<keyword evidence="2" id="KW-0597">Phosphoprotein</keyword>
<evidence type="ECO:0000259" key="3">
    <source>
        <dbReference type="PROSITE" id="PS50075"/>
    </source>
</evidence>
<dbReference type="PANTHER" id="PTHR45527">
    <property type="entry name" value="NONRIBOSOMAL PEPTIDE SYNTHETASE"/>
    <property type="match status" value="1"/>
</dbReference>
<dbReference type="InterPro" id="IPR000873">
    <property type="entry name" value="AMP-dep_synth/lig_dom"/>
</dbReference>
<dbReference type="FunFam" id="3.30.300.30:FF:000010">
    <property type="entry name" value="Enterobactin synthetase component F"/>
    <property type="match status" value="1"/>
</dbReference>
<dbReference type="Pfam" id="PF00550">
    <property type="entry name" value="PP-binding"/>
    <property type="match status" value="1"/>
</dbReference>
<dbReference type="InterPro" id="IPR024011">
    <property type="entry name" value="Biosynth_lucif-like_mOase_dom"/>
</dbReference>
<dbReference type="SUPFAM" id="SSF50486">
    <property type="entry name" value="FMT C-terminal domain-like"/>
    <property type="match status" value="1"/>
</dbReference>